<accession>A0A0A9F978</accession>
<sequence length="33" mass="3807">MYSASLASSSWKEFTRTWSATPNPWHCCNITSR</sequence>
<dbReference type="AlphaFoldDB" id="A0A0A9F978"/>
<name>A0A0A9F978_ARUDO</name>
<proteinExistence type="predicted"/>
<reference evidence="1" key="2">
    <citation type="journal article" date="2015" name="Data Brief">
        <title>Shoot transcriptome of the giant reed, Arundo donax.</title>
        <authorList>
            <person name="Barrero R.A."/>
            <person name="Guerrero F.D."/>
            <person name="Moolhuijzen P."/>
            <person name="Goolsby J.A."/>
            <person name="Tidwell J."/>
            <person name="Bellgard S.E."/>
            <person name="Bellgard M.I."/>
        </authorList>
    </citation>
    <scope>NUCLEOTIDE SEQUENCE</scope>
    <source>
        <tissue evidence="1">Shoot tissue taken approximately 20 cm above the soil surface</tissue>
    </source>
</reference>
<reference evidence="1" key="1">
    <citation type="submission" date="2014-09" db="EMBL/GenBank/DDBJ databases">
        <authorList>
            <person name="Magalhaes I.L.F."/>
            <person name="Oliveira U."/>
            <person name="Santos F.R."/>
            <person name="Vidigal T.H.D.A."/>
            <person name="Brescovit A.D."/>
            <person name="Santos A.J."/>
        </authorList>
    </citation>
    <scope>NUCLEOTIDE SEQUENCE</scope>
    <source>
        <tissue evidence="1">Shoot tissue taken approximately 20 cm above the soil surface</tissue>
    </source>
</reference>
<dbReference type="EMBL" id="GBRH01188994">
    <property type="protein sequence ID" value="JAE08902.1"/>
    <property type="molecule type" value="Transcribed_RNA"/>
</dbReference>
<protein>
    <submittedName>
        <fullName evidence="1">Uncharacterized protein</fullName>
    </submittedName>
</protein>
<evidence type="ECO:0000313" key="1">
    <source>
        <dbReference type="EMBL" id="JAE08902.1"/>
    </source>
</evidence>
<organism evidence="1">
    <name type="scientific">Arundo donax</name>
    <name type="common">Giant reed</name>
    <name type="synonym">Donax arundinaceus</name>
    <dbReference type="NCBI Taxonomy" id="35708"/>
    <lineage>
        <taxon>Eukaryota</taxon>
        <taxon>Viridiplantae</taxon>
        <taxon>Streptophyta</taxon>
        <taxon>Embryophyta</taxon>
        <taxon>Tracheophyta</taxon>
        <taxon>Spermatophyta</taxon>
        <taxon>Magnoliopsida</taxon>
        <taxon>Liliopsida</taxon>
        <taxon>Poales</taxon>
        <taxon>Poaceae</taxon>
        <taxon>PACMAD clade</taxon>
        <taxon>Arundinoideae</taxon>
        <taxon>Arundineae</taxon>
        <taxon>Arundo</taxon>
    </lineage>
</organism>